<feature type="transmembrane region" description="Helical" evidence="8">
    <location>
        <begin position="81"/>
        <end position="100"/>
    </location>
</feature>
<evidence type="ECO:0000256" key="8">
    <source>
        <dbReference type="HAMAP-Rule" id="MF_01207"/>
    </source>
</evidence>
<protein>
    <recommendedName>
        <fullName evidence="8">Protein-methionine-sulfoxide reductase heme-binding subunit MsrQ</fullName>
    </recommendedName>
    <alternativeName>
        <fullName evidence="8">Flavocytochrome MsrQ</fullName>
    </alternativeName>
</protein>
<keyword evidence="2 8" id="KW-0813">Transport</keyword>
<evidence type="ECO:0000313" key="10">
    <source>
        <dbReference type="EMBL" id="OOY35275.1"/>
    </source>
</evidence>
<dbReference type="GO" id="GO:0046872">
    <property type="term" value="F:metal ion binding"/>
    <property type="evidence" value="ECO:0007669"/>
    <property type="project" value="UniProtKB-KW"/>
</dbReference>
<dbReference type="GO" id="GO:0005886">
    <property type="term" value="C:plasma membrane"/>
    <property type="evidence" value="ECO:0007669"/>
    <property type="project" value="UniProtKB-SubCell"/>
</dbReference>
<feature type="transmembrane region" description="Helical" evidence="8">
    <location>
        <begin position="177"/>
        <end position="193"/>
    </location>
</feature>
<feature type="domain" description="Ferric oxidoreductase" evidence="9">
    <location>
        <begin position="52"/>
        <end position="163"/>
    </location>
</feature>
<comment type="subcellular location">
    <subcellularLocation>
        <location evidence="8">Cell membrane</location>
        <topology evidence="8">Multi-pass membrane protein</topology>
    </subcellularLocation>
    <subcellularLocation>
        <location evidence="1">Membrane</location>
        <topology evidence="1">Multi-pass membrane protein</topology>
    </subcellularLocation>
</comment>
<dbReference type="AlphaFoldDB" id="A0A1T2LX37"/>
<dbReference type="Pfam" id="PF01794">
    <property type="entry name" value="Ferric_reduct"/>
    <property type="match status" value="1"/>
</dbReference>
<evidence type="ECO:0000256" key="7">
    <source>
        <dbReference type="ARBA" id="ARBA00023136"/>
    </source>
</evidence>
<dbReference type="GO" id="GO:0009055">
    <property type="term" value="F:electron transfer activity"/>
    <property type="evidence" value="ECO:0007669"/>
    <property type="project" value="UniProtKB-UniRule"/>
</dbReference>
<comment type="cofactor">
    <cofactor evidence="8">
        <name>heme b</name>
        <dbReference type="ChEBI" id="CHEBI:60344"/>
    </cofactor>
    <text evidence="8">Binds 1 heme b (iron(II)-protoporphyrin IX) group per subunit.</text>
</comment>
<comment type="caution">
    <text evidence="10">The sequence shown here is derived from an EMBL/GenBank/DDBJ whole genome shotgun (WGS) entry which is preliminary data.</text>
</comment>
<evidence type="ECO:0000313" key="11">
    <source>
        <dbReference type="Proteomes" id="UP000190962"/>
    </source>
</evidence>
<keyword evidence="8" id="KW-0249">Electron transport</keyword>
<proteinExistence type="inferred from homology"/>
<evidence type="ECO:0000256" key="6">
    <source>
        <dbReference type="ARBA" id="ARBA00023004"/>
    </source>
</evidence>
<comment type="cofactor">
    <cofactor evidence="8">
        <name>FMN</name>
        <dbReference type="ChEBI" id="CHEBI:58210"/>
    </cofactor>
    <text evidence="8">Binds 1 FMN per subunit.</text>
</comment>
<evidence type="ECO:0000259" key="9">
    <source>
        <dbReference type="Pfam" id="PF01794"/>
    </source>
</evidence>
<gene>
    <name evidence="8" type="primary">msrQ</name>
    <name evidence="10" type="ORF">BOV88_06025</name>
</gene>
<evidence type="ECO:0000256" key="1">
    <source>
        <dbReference type="ARBA" id="ARBA00004141"/>
    </source>
</evidence>
<evidence type="ECO:0000256" key="4">
    <source>
        <dbReference type="ARBA" id="ARBA00022692"/>
    </source>
</evidence>
<organism evidence="10 11">
    <name type="scientific">Solemya velum gill symbiont</name>
    <dbReference type="NCBI Taxonomy" id="2340"/>
    <lineage>
        <taxon>Bacteria</taxon>
        <taxon>Pseudomonadati</taxon>
        <taxon>Pseudomonadota</taxon>
        <taxon>Gammaproteobacteria</taxon>
        <taxon>sulfur-oxidizing symbionts</taxon>
    </lineage>
</organism>
<reference evidence="10 11" key="1">
    <citation type="submission" date="2016-11" db="EMBL/GenBank/DDBJ databases">
        <title>Mixed transmission modes and dynamic genome evolution in an obligate animal-bacterial symbiosis.</title>
        <authorList>
            <person name="Russell S.L."/>
            <person name="Corbett-Detig R.B."/>
            <person name="Cavanaugh C.M."/>
        </authorList>
    </citation>
    <scope>NUCLEOTIDE SEQUENCE [LARGE SCALE GENOMIC DNA]</scope>
    <source>
        <strain evidence="10">MA-KB16</strain>
    </source>
</reference>
<dbReference type="GO" id="GO:0030091">
    <property type="term" value="P:protein repair"/>
    <property type="evidence" value="ECO:0007669"/>
    <property type="project" value="UniProtKB-UniRule"/>
</dbReference>
<dbReference type="HAMAP" id="MF_01207">
    <property type="entry name" value="MsrQ"/>
    <property type="match status" value="1"/>
</dbReference>
<keyword evidence="4 8" id="KW-0812">Transmembrane</keyword>
<feature type="transmembrane region" description="Helical" evidence="8">
    <location>
        <begin position="116"/>
        <end position="134"/>
    </location>
</feature>
<dbReference type="PANTHER" id="PTHR36964:SF1">
    <property type="entry name" value="PROTEIN-METHIONINE-SULFOXIDE REDUCTASE HEME-BINDING SUBUNIT MSRQ"/>
    <property type="match status" value="1"/>
</dbReference>
<evidence type="ECO:0000256" key="5">
    <source>
        <dbReference type="ARBA" id="ARBA00022989"/>
    </source>
</evidence>
<accession>A0A1T2LX37</accession>
<keyword evidence="5 8" id="KW-1133">Transmembrane helix</keyword>
<dbReference type="InterPro" id="IPR022837">
    <property type="entry name" value="MsrQ-like"/>
</dbReference>
<dbReference type="GO" id="GO:0016679">
    <property type="term" value="F:oxidoreductase activity, acting on diphenols and related substances as donors"/>
    <property type="evidence" value="ECO:0007669"/>
    <property type="project" value="TreeGrafter"/>
</dbReference>
<keyword evidence="8" id="KW-0479">Metal-binding</keyword>
<keyword evidence="8" id="KW-0285">Flavoprotein</keyword>
<comment type="similarity">
    <text evidence="8">Belongs to the MsrQ family.</text>
</comment>
<keyword evidence="8" id="KW-1003">Cell membrane</keyword>
<evidence type="ECO:0000256" key="3">
    <source>
        <dbReference type="ARBA" id="ARBA00022617"/>
    </source>
</evidence>
<comment type="function">
    <text evidence="8">Part of the MsrPQ system that repairs oxidized periplasmic proteins containing methionine sulfoxide residues (Met-O), using respiratory chain electrons. Thus protects these proteins from oxidative-stress damage caused by reactive species of oxygen and chlorine generated by the host defense mechanisms. MsrPQ is essential for the maintenance of envelope integrity under bleach stress, rescuing a wide series of structurally unrelated periplasmic proteins from methionine oxidation. MsrQ provides electrons for reduction to the reductase catalytic subunit MsrP, using the quinone pool of the respiratory chain.</text>
</comment>
<dbReference type="GO" id="GO:0020037">
    <property type="term" value="F:heme binding"/>
    <property type="evidence" value="ECO:0007669"/>
    <property type="project" value="UniProtKB-UniRule"/>
</dbReference>
<dbReference type="EMBL" id="MPNX01000006">
    <property type="protein sequence ID" value="OOY35275.1"/>
    <property type="molecule type" value="Genomic_DNA"/>
</dbReference>
<keyword evidence="3 8" id="KW-0349">Heme</keyword>
<name>A0A1T2LX37_SOVGS</name>
<sequence>MSDPVSNRWRAAGIKLLLFLLCLLPFLYLLWDAFNGNLGANPVEALTHRSGDWTLRMLLVTLAVTPLRRTTGYSLLRHRRMLGLFSFFYAVVHLTIYVWIDQVFLWDEIVEDIIKRSYITVGFTALMILLPLAVTSTRGMQRRLGKRWKSLHKGAYIAAALGCLHFLWLTRADTLEPYIYIAVFVVLMLLRLKREQIPGFLRR</sequence>
<dbReference type="InterPro" id="IPR013130">
    <property type="entry name" value="Fe3_Rdtase_TM_dom"/>
</dbReference>
<feature type="transmembrane region" description="Helical" evidence="8">
    <location>
        <begin position="51"/>
        <end position="69"/>
    </location>
</feature>
<evidence type="ECO:0000256" key="2">
    <source>
        <dbReference type="ARBA" id="ARBA00022448"/>
    </source>
</evidence>
<dbReference type="PANTHER" id="PTHR36964">
    <property type="entry name" value="PROTEIN-METHIONINE-SULFOXIDE REDUCTASE HEME-BINDING SUBUNIT MSRQ"/>
    <property type="match status" value="1"/>
</dbReference>
<dbReference type="GO" id="GO:0010181">
    <property type="term" value="F:FMN binding"/>
    <property type="evidence" value="ECO:0007669"/>
    <property type="project" value="UniProtKB-UniRule"/>
</dbReference>
<feature type="transmembrane region" description="Helical" evidence="8">
    <location>
        <begin position="12"/>
        <end position="31"/>
    </location>
</feature>
<dbReference type="Proteomes" id="UP000190962">
    <property type="component" value="Unassembled WGS sequence"/>
</dbReference>
<comment type="subunit">
    <text evidence="8">Heterodimer of a catalytic subunit (MsrP) and a heme-binding subunit (MsrQ).</text>
</comment>
<keyword evidence="8" id="KW-0288">FMN</keyword>
<keyword evidence="6 8" id="KW-0408">Iron</keyword>
<keyword evidence="7 8" id="KW-0472">Membrane</keyword>
<feature type="transmembrane region" description="Helical" evidence="8">
    <location>
        <begin position="154"/>
        <end position="171"/>
    </location>
</feature>